<sequence length="106" mass="11955">MSSTSCVQPLSSYLDSGFLSAEAEKYVEILLKKLIKLLKKRLGKLKRWMLASCAKKAHVLLKIAYSEFVDLLSKMPVADAAIDFSHNKVKFSFIFFQCILPADIQP</sequence>
<protein>
    <submittedName>
        <fullName evidence="1">Uncharacterized protein</fullName>
    </submittedName>
</protein>
<organism evidence="1 2">
    <name type="scientific">Parthenolecanium corni</name>
    <dbReference type="NCBI Taxonomy" id="536013"/>
    <lineage>
        <taxon>Eukaryota</taxon>
        <taxon>Metazoa</taxon>
        <taxon>Ecdysozoa</taxon>
        <taxon>Arthropoda</taxon>
        <taxon>Hexapoda</taxon>
        <taxon>Insecta</taxon>
        <taxon>Pterygota</taxon>
        <taxon>Neoptera</taxon>
        <taxon>Paraneoptera</taxon>
        <taxon>Hemiptera</taxon>
        <taxon>Sternorrhyncha</taxon>
        <taxon>Coccoidea</taxon>
        <taxon>Coccidae</taxon>
        <taxon>Parthenolecanium</taxon>
    </lineage>
</organism>
<comment type="caution">
    <text evidence="1">The sequence shown here is derived from an EMBL/GenBank/DDBJ whole genome shotgun (WGS) entry which is preliminary data.</text>
</comment>
<proteinExistence type="predicted"/>
<dbReference type="AlphaFoldDB" id="A0AAN9Y351"/>
<accession>A0AAN9Y351</accession>
<reference evidence="1 2" key="1">
    <citation type="submission" date="2024-03" db="EMBL/GenBank/DDBJ databases">
        <title>Adaptation during the transition from Ophiocordyceps entomopathogen to insect associate is accompanied by gene loss and intensified selection.</title>
        <authorList>
            <person name="Ward C.M."/>
            <person name="Onetto C.A."/>
            <person name="Borneman A.R."/>
        </authorList>
    </citation>
    <scope>NUCLEOTIDE SEQUENCE [LARGE SCALE GENOMIC DNA]</scope>
    <source>
        <strain evidence="1">AWRI1</strain>
        <tissue evidence="1">Single Adult Female</tissue>
    </source>
</reference>
<dbReference type="EMBL" id="JBBCAQ010000028">
    <property type="protein sequence ID" value="KAK7585994.1"/>
    <property type="molecule type" value="Genomic_DNA"/>
</dbReference>
<name>A0AAN9Y351_9HEMI</name>
<keyword evidence="2" id="KW-1185">Reference proteome</keyword>
<gene>
    <name evidence="1" type="ORF">V9T40_000173</name>
</gene>
<evidence type="ECO:0000313" key="1">
    <source>
        <dbReference type="EMBL" id="KAK7585994.1"/>
    </source>
</evidence>
<evidence type="ECO:0000313" key="2">
    <source>
        <dbReference type="Proteomes" id="UP001367676"/>
    </source>
</evidence>
<dbReference type="Proteomes" id="UP001367676">
    <property type="component" value="Unassembled WGS sequence"/>
</dbReference>